<feature type="repeat" description="Solcar" evidence="9">
    <location>
        <begin position="389"/>
        <end position="482"/>
    </location>
</feature>
<keyword evidence="5" id="KW-0677">Repeat</keyword>
<dbReference type="RefSeq" id="XP_005790920.1">
    <property type="nucleotide sequence ID" value="XM_005790863.1"/>
</dbReference>
<evidence type="ECO:0000256" key="5">
    <source>
        <dbReference type="ARBA" id="ARBA00022737"/>
    </source>
</evidence>
<evidence type="ECO:0000256" key="10">
    <source>
        <dbReference type="RuleBase" id="RU000488"/>
    </source>
</evidence>
<keyword evidence="13" id="KW-1185">Reference proteome</keyword>
<keyword evidence="7" id="KW-1133">Transmembrane helix</keyword>
<sequence>MTIMRRPTELCEDKLGARLRHVFSQHDGSSGAVSASALEEVLQQLDLPQAYAARLVRQIDVDGSGSVSFEEFHTFVRRRLKQLHAAFNAVDREQSGSIPIGSVHEMLEAMHLQLTAEDEDVLVSQLRAGSNHVTFESFLKVFALLQPIDLLTLYDNDAILLEFGSPTDFGGLLRRSSRGSLTRRESLALQKAKASPASNVLAARLFLGGVAATAQFVVHPVETVKVRLQNQGSSGERRYTGFAQGFRVVVADEGLLALYKGWWPAAAREMLYSSLRFGLYAPVKGLLGAEDPRDTPFWKKLFAGGFAGGLGSGIANPTDLVKIRQQADASVSNPKSVMAHARDIYRADGVLGFWKGASTTIVRAVVLGSTKLATYDEAKVQLKERLGLVGLAQQAGASCAAGFAYCVTTSPADVVRTRFMSAQQAAEQTGQPMKYSGPLDVARQTLAKEGPLAFYKGFLPQWARAMPYSMVQFLVWEQLAKLAGLTTV</sequence>
<evidence type="ECO:0000259" key="11">
    <source>
        <dbReference type="PROSITE" id="PS50222"/>
    </source>
</evidence>
<evidence type="ECO:0000256" key="9">
    <source>
        <dbReference type="PROSITE-ProRule" id="PRU00282"/>
    </source>
</evidence>
<organism evidence="12 13">
    <name type="scientific">Emiliania huxleyi (strain CCMP1516)</name>
    <dbReference type="NCBI Taxonomy" id="280463"/>
    <lineage>
        <taxon>Eukaryota</taxon>
        <taxon>Haptista</taxon>
        <taxon>Haptophyta</taxon>
        <taxon>Prymnesiophyceae</taxon>
        <taxon>Isochrysidales</taxon>
        <taxon>Noelaerhabdaceae</taxon>
        <taxon>Emiliania</taxon>
    </lineage>
</organism>
<dbReference type="eggNOG" id="KOG0027">
    <property type="taxonomic scope" value="Eukaryota"/>
</dbReference>
<comment type="similarity">
    <text evidence="2 10">Belongs to the mitochondrial carrier (TC 2.A.29) family.</text>
</comment>
<evidence type="ECO:0000313" key="13">
    <source>
        <dbReference type="Proteomes" id="UP000013827"/>
    </source>
</evidence>
<dbReference type="InterPro" id="IPR018108">
    <property type="entry name" value="MCP_transmembrane"/>
</dbReference>
<dbReference type="InterPro" id="IPR018247">
    <property type="entry name" value="EF_Hand_1_Ca_BS"/>
</dbReference>
<evidence type="ECO:0000256" key="6">
    <source>
        <dbReference type="ARBA" id="ARBA00022837"/>
    </source>
</evidence>
<evidence type="ECO:0000256" key="3">
    <source>
        <dbReference type="ARBA" id="ARBA00022448"/>
    </source>
</evidence>
<reference evidence="12" key="2">
    <citation type="submission" date="2024-10" db="UniProtKB">
        <authorList>
            <consortium name="EnsemblProtists"/>
        </authorList>
    </citation>
    <scope>IDENTIFICATION</scope>
</reference>
<dbReference type="SUPFAM" id="SSF103506">
    <property type="entry name" value="Mitochondrial carrier"/>
    <property type="match status" value="1"/>
</dbReference>
<dbReference type="InterPro" id="IPR050391">
    <property type="entry name" value="Mito_Metabolite_Transporter"/>
</dbReference>
<dbReference type="PROSITE" id="PS50222">
    <property type="entry name" value="EF_HAND_2"/>
    <property type="match status" value="1"/>
</dbReference>
<keyword evidence="4 9" id="KW-0812">Transmembrane</keyword>
<dbReference type="OMA" id="YDNDAIL"/>
<evidence type="ECO:0000256" key="7">
    <source>
        <dbReference type="ARBA" id="ARBA00022989"/>
    </source>
</evidence>
<keyword evidence="8 9" id="KW-0472">Membrane</keyword>
<dbReference type="GeneID" id="17283761"/>
<evidence type="ECO:0000256" key="2">
    <source>
        <dbReference type="ARBA" id="ARBA00006375"/>
    </source>
</evidence>
<dbReference type="AlphaFoldDB" id="A0A0D3KRV6"/>
<evidence type="ECO:0000256" key="8">
    <source>
        <dbReference type="ARBA" id="ARBA00023136"/>
    </source>
</evidence>
<protein>
    <recommendedName>
        <fullName evidence="11">EF-hand domain-containing protein</fullName>
    </recommendedName>
</protein>
<dbReference type="SUPFAM" id="SSF47473">
    <property type="entry name" value="EF-hand"/>
    <property type="match status" value="1"/>
</dbReference>
<dbReference type="InterPro" id="IPR011992">
    <property type="entry name" value="EF-hand-dom_pair"/>
</dbReference>
<dbReference type="KEGG" id="ehx:EMIHUDRAFT_224593"/>
<feature type="repeat" description="Solcar" evidence="9">
    <location>
        <begin position="198"/>
        <end position="286"/>
    </location>
</feature>
<dbReference type="HOGENOM" id="CLU_559530_0_0_1"/>
<dbReference type="PROSITE" id="PS00018">
    <property type="entry name" value="EF_HAND_1"/>
    <property type="match status" value="1"/>
</dbReference>
<dbReference type="PaxDb" id="2903-EOD38491"/>
<dbReference type="Proteomes" id="UP000013827">
    <property type="component" value="Unassembled WGS sequence"/>
</dbReference>
<dbReference type="Pfam" id="PF00153">
    <property type="entry name" value="Mito_carr"/>
    <property type="match status" value="3"/>
</dbReference>
<dbReference type="Pfam" id="PF13202">
    <property type="entry name" value="EF-hand_5"/>
    <property type="match status" value="1"/>
</dbReference>
<evidence type="ECO:0000256" key="1">
    <source>
        <dbReference type="ARBA" id="ARBA00004448"/>
    </source>
</evidence>
<proteinExistence type="inferred from homology"/>
<dbReference type="Gene3D" id="1.50.40.10">
    <property type="entry name" value="Mitochondrial carrier domain"/>
    <property type="match status" value="1"/>
</dbReference>
<feature type="repeat" description="Solcar" evidence="9">
    <location>
        <begin position="295"/>
        <end position="381"/>
    </location>
</feature>
<dbReference type="Gene3D" id="1.10.238.10">
    <property type="entry name" value="EF-hand"/>
    <property type="match status" value="1"/>
</dbReference>
<reference evidence="13" key="1">
    <citation type="journal article" date="2013" name="Nature">
        <title>Pan genome of the phytoplankton Emiliania underpins its global distribution.</title>
        <authorList>
            <person name="Read B.A."/>
            <person name="Kegel J."/>
            <person name="Klute M.J."/>
            <person name="Kuo A."/>
            <person name="Lefebvre S.C."/>
            <person name="Maumus F."/>
            <person name="Mayer C."/>
            <person name="Miller J."/>
            <person name="Monier A."/>
            <person name="Salamov A."/>
            <person name="Young J."/>
            <person name="Aguilar M."/>
            <person name="Claverie J.M."/>
            <person name="Frickenhaus S."/>
            <person name="Gonzalez K."/>
            <person name="Herman E.K."/>
            <person name="Lin Y.C."/>
            <person name="Napier J."/>
            <person name="Ogata H."/>
            <person name="Sarno A.F."/>
            <person name="Shmutz J."/>
            <person name="Schroeder D."/>
            <person name="de Vargas C."/>
            <person name="Verret F."/>
            <person name="von Dassow P."/>
            <person name="Valentin K."/>
            <person name="Van de Peer Y."/>
            <person name="Wheeler G."/>
            <person name="Dacks J.B."/>
            <person name="Delwiche C.F."/>
            <person name="Dyhrman S.T."/>
            <person name="Glockner G."/>
            <person name="John U."/>
            <person name="Richards T."/>
            <person name="Worden A.Z."/>
            <person name="Zhang X."/>
            <person name="Grigoriev I.V."/>
            <person name="Allen A.E."/>
            <person name="Bidle K."/>
            <person name="Borodovsky M."/>
            <person name="Bowler C."/>
            <person name="Brownlee C."/>
            <person name="Cock J.M."/>
            <person name="Elias M."/>
            <person name="Gladyshev V.N."/>
            <person name="Groth M."/>
            <person name="Guda C."/>
            <person name="Hadaegh A."/>
            <person name="Iglesias-Rodriguez M.D."/>
            <person name="Jenkins J."/>
            <person name="Jones B.M."/>
            <person name="Lawson T."/>
            <person name="Leese F."/>
            <person name="Lindquist E."/>
            <person name="Lobanov A."/>
            <person name="Lomsadze A."/>
            <person name="Malik S.B."/>
            <person name="Marsh M.E."/>
            <person name="Mackinder L."/>
            <person name="Mock T."/>
            <person name="Mueller-Roeber B."/>
            <person name="Pagarete A."/>
            <person name="Parker M."/>
            <person name="Probert I."/>
            <person name="Quesneville H."/>
            <person name="Raines C."/>
            <person name="Rensing S.A."/>
            <person name="Riano-Pachon D.M."/>
            <person name="Richier S."/>
            <person name="Rokitta S."/>
            <person name="Shiraiwa Y."/>
            <person name="Soanes D.M."/>
            <person name="van der Giezen M."/>
            <person name="Wahlund T.M."/>
            <person name="Williams B."/>
            <person name="Wilson W."/>
            <person name="Wolfe G."/>
            <person name="Wurch L.L."/>
        </authorList>
    </citation>
    <scope>NUCLEOTIDE SEQUENCE</scope>
</reference>
<dbReference type="SMART" id="SM00054">
    <property type="entry name" value="EFh"/>
    <property type="match status" value="2"/>
</dbReference>
<dbReference type="GO" id="GO:0005743">
    <property type="term" value="C:mitochondrial inner membrane"/>
    <property type="evidence" value="ECO:0007669"/>
    <property type="project" value="UniProtKB-SubCell"/>
</dbReference>
<dbReference type="InterPro" id="IPR002048">
    <property type="entry name" value="EF_hand_dom"/>
</dbReference>
<dbReference type="eggNOG" id="KOG0753">
    <property type="taxonomic scope" value="Eukaryota"/>
</dbReference>
<evidence type="ECO:0000313" key="12">
    <source>
        <dbReference type="EnsemblProtists" id="EOD38491"/>
    </source>
</evidence>
<dbReference type="PROSITE" id="PS50920">
    <property type="entry name" value="SOLCAR"/>
    <property type="match status" value="3"/>
</dbReference>
<evidence type="ECO:0000256" key="4">
    <source>
        <dbReference type="ARBA" id="ARBA00022692"/>
    </source>
</evidence>
<dbReference type="PANTHER" id="PTHR45618">
    <property type="entry name" value="MITOCHONDRIAL DICARBOXYLATE CARRIER-RELATED"/>
    <property type="match status" value="1"/>
</dbReference>
<dbReference type="InterPro" id="IPR023395">
    <property type="entry name" value="MCP_dom_sf"/>
</dbReference>
<name>A0A0D3KRV6_EMIH1</name>
<keyword evidence="3 10" id="KW-0813">Transport</keyword>
<keyword evidence="6" id="KW-0106">Calcium</keyword>
<comment type="subcellular location">
    <subcellularLocation>
        <location evidence="1">Mitochondrion inner membrane</location>
        <topology evidence="1">Multi-pass membrane protein</topology>
    </subcellularLocation>
</comment>
<dbReference type="GO" id="GO:0005509">
    <property type="term" value="F:calcium ion binding"/>
    <property type="evidence" value="ECO:0007669"/>
    <property type="project" value="InterPro"/>
</dbReference>
<dbReference type="EnsemblProtists" id="EOD38491">
    <property type="protein sequence ID" value="EOD38491"/>
    <property type="gene ID" value="EMIHUDRAFT_224593"/>
</dbReference>
<feature type="domain" description="EF-hand" evidence="11">
    <location>
        <begin position="47"/>
        <end position="82"/>
    </location>
</feature>
<accession>A0A0D3KRV6</accession>